<reference evidence="1 2" key="1">
    <citation type="submission" date="2017-10" db="EMBL/GenBank/DDBJ databases">
        <title>Draft genome of Longimonas halophila.</title>
        <authorList>
            <person name="Goh K.M."/>
            <person name="Shamsir M.S."/>
            <person name="Lim S.W."/>
        </authorList>
    </citation>
    <scope>NUCLEOTIDE SEQUENCE [LARGE SCALE GENOMIC DNA]</scope>
    <source>
        <strain evidence="1 2">KCTC 42399</strain>
    </source>
</reference>
<dbReference type="EMBL" id="PDEP01000006">
    <property type="protein sequence ID" value="PEN07090.1"/>
    <property type="molecule type" value="Genomic_DNA"/>
</dbReference>
<organism evidence="1 2">
    <name type="scientific">Longimonas halophila</name>
    <dbReference type="NCBI Taxonomy" id="1469170"/>
    <lineage>
        <taxon>Bacteria</taxon>
        <taxon>Pseudomonadati</taxon>
        <taxon>Rhodothermota</taxon>
        <taxon>Rhodothermia</taxon>
        <taxon>Rhodothermales</taxon>
        <taxon>Salisaetaceae</taxon>
        <taxon>Longimonas</taxon>
    </lineage>
</organism>
<dbReference type="AlphaFoldDB" id="A0A2H3NM07"/>
<evidence type="ECO:0000313" key="1">
    <source>
        <dbReference type="EMBL" id="PEN07090.1"/>
    </source>
</evidence>
<dbReference type="RefSeq" id="WP_098062119.1">
    <property type="nucleotide sequence ID" value="NZ_PDEP01000006.1"/>
</dbReference>
<name>A0A2H3NM07_9BACT</name>
<dbReference type="Proteomes" id="UP000221024">
    <property type="component" value="Unassembled WGS sequence"/>
</dbReference>
<sequence length="177" mass="19001">MNTHFKRLERLYGRSHAASTQAAVSFGRAIIHSDIEGHLPGTTAAEQLLTDAARLAAGSLHKEHVVRVDQFEVEMKEDGYTGPVRAMAQVILTQPPRAVVTVLLLSDDDEVVAEARGSFLPTKEQLPDLSAVAEPSSSTSNDAMGYDSEYAETDAAGLKPASFMPIYASPFGVICLN</sequence>
<proteinExistence type="predicted"/>
<evidence type="ECO:0000313" key="2">
    <source>
        <dbReference type="Proteomes" id="UP000221024"/>
    </source>
</evidence>
<gene>
    <name evidence="1" type="ORF">CRI93_08115</name>
</gene>
<accession>A0A2H3NM07</accession>
<keyword evidence="2" id="KW-1185">Reference proteome</keyword>
<protein>
    <submittedName>
        <fullName evidence="1">Uncharacterized protein</fullName>
    </submittedName>
</protein>
<comment type="caution">
    <text evidence="1">The sequence shown here is derived from an EMBL/GenBank/DDBJ whole genome shotgun (WGS) entry which is preliminary data.</text>
</comment>